<dbReference type="GO" id="GO:0004519">
    <property type="term" value="F:endonuclease activity"/>
    <property type="evidence" value="ECO:0007669"/>
    <property type="project" value="UniProtKB-KW"/>
</dbReference>
<dbReference type="EMBL" id="CP077062">
    <property type="protein sequence ID" value="QWZ07265.1"/>
    <property type="molecule type" value="Genomic_DNA"/>
</dbReference>
<dbReference type="Pfam" id="PF01844">
    <property type="entry name" value="HNH"/>
    <property type="match status" value="1"/>
</dbReference>
<dbReference type="Proteomes" id="UP000683575">
    <property type="component" value="Chromosome"/>
</dbReference>
<gene>
    <name evidence="2" type="ORF">KRR39_17595</name>
</gene>
<evidence type="ECO:0000259" key="1">
    <source>
        <dbReference type="Pfam" id="PF01844"/>
    </source>
</evidence>
<evidence type="ECO:0000313" key="3">
    <source>
        <dbReference type="Proteomes" id="UP000683575"/>
    </source>
</evidence>
<dbReference type="KEGG" id="nps:KRR39_17595"/>
<dbReference type="GO" id="GO:0008270">
    <property type="term" value="F:zinc ion binding"/>
    <property type="evidence" value="ECO:0007669"/>
    <property type="project" value="InterPro"/>
</dbReference>
<keyword evidence="2" id="KW-0540">Nuclease</keyword>
<dbReference type="InterPro" id="IPR002711">
    <property type="entry name" value="HNH"/>
</dbReference>
<sequence>MCREGCERPFAWCDVHHAQPRGHGGGTDLDNGVPLCGFHHRRAHDPRFDLSHLPTGEVRYHRRR</sequence>
<proteinExistence type="predicted"/>
<dbReference type="AlphaFoldDB" id="A0A975XZC3"/>
<feature type="domain" description="HNH" evidence="1">
    <location>
        <begin position="5"/>
        <end position="45"/>
    </location>
</feature>
<keyword evidence="2" id="KW-0255">Endonuclease</keyword>
<dbReference type="InterPro" id="IPR003615">
    <property type="entry name" value="HNH_nuc"/>
</dbReference>
<protein>
    <submittedName>
        <fullName evidence="2">HNH endonuclease</fullName>
    </submittedName>
</protein>
<keyword evidence="2" id="KW-0378">Hydrolase</keyword>
<dbReference type="CDD" id="cd00085">
    <property type="entry name" value="HNHc"/>
    <property type="match status" value="1"/>
</dbReference>
<accession>A0A975XZC3</accession>
<name>A0A975XZC3_9ACTN</name>
<dbReference type="RefSeq" id="WP_216938776.1">
    <property type="nucleotide sequence ID" value="NZ_CP077062.1"/>
</dbReference>
<reference evidence="2" key="1">
    <citation type="submission" date="2021-06" db="EMBL/GenBank/DDBJ databases">
        <title>Complete genome sequence of Nocardioides sp. G188.</title>
        <authorList>
            <person name="Im W.-T."/>
        </authorList>
    </citation>
    <scope>NUCLEOTIDE SEQUENCE</scope>
    <source>
        <strain evidence="2">G188</strain>
    </source>
</reference>
<dbReference type="GO" id="GO:0003676">
    <property type="term" value="F:nucleic acid binding"/>
    <property type="evidence" value="ECO:0007669"/>
    <property type="project" value="InterPro"/>
</dbReference>
<organism evidence="2 3">
    <name type="scientific">Nocardioides panacis</name>
    <dbReference type="NCBI Taxonomy" id="2849501"/>
    <lineage>
        <taxon>Bacteria</taxon>
        <taxon>Bacillati</taxon>
        <taxon>Actinomycetota</taxon>
        <taxon>Actinomycetes</taxon>
        <taxon>Propionibacteriales</taxon>
        <taxon>Nocardioidaceae</taxon>
        <taxon>Nocardioides</taxon>
    </lineage>
</organism>
<evidence type="ECO:0000313" key="2">
    <source>
        <dbReference type="EMBL" id="QWZ07265.1"/>
    </source>
</evidence>
<keyword evidence="3" id="KW-1185">Reference proteome</keyword>